<evidence type="ECO:0000256" key="2">
    <source>
        <dbReference type="ARBA" id="ARBA00022643"/>
    </source>
</evidence>
<dbReference type="PANTHER" id="PTHR42847:SF4">
    <property type="entry name" value="ALKANESULFONATE MONOOXYGENASE-RELATED"/>
    <property type="match status" value="1"/>
</dbReference>
<evidence type="ECO:0000313" key="7">
    <source>
        <dbReference type="Proteomes" id="UP000323708"/>
    </source>
</evidence>
<dbReference type="Proteomes" id="UP000323708">
    <property type="component" value="Unassembled WGS sequence"/>
</dbReference>
<name>A0A5B0X015_9GAMM</name>
<proteinExistence type="predicted"/>
<dbReference type="InterPro" id="IPR036661">
    <property type="entry name" value="Luciferase-like_sf"/>
</dbReference>
<evidence type="ECO:0000256" key="1">
    <source>
        <dbReference type="ARBA" id="ARBA00022630"/>
    </source>
</evidence>
<dbReference type="SUPFAM" id="SSF51679">
    <property type="entry name" value="Bacterial luciferase-like"/>
    <property type="match status" value="1"/>
</dbReference>
<keyword evidence="1" id="KW-0285">Flavoprotein</keyword>
<organism evidence="6 7">
    <name type="scientific">Pseudohalioglobus sediminis</name>
    <dbReference type="NCBI Taxonomy" id="2606449"/>
    <lineage>
        <taxon>Bacteria</taxon>
        <taxon>Pseudomonadati</taxon>
        <taxon>Pseudomonadota</taxon>
        <taxon>Gammaproteobacteria</taxon>
        <taxon>Cellvibrionales</taxon>
        <taxon>Halieaceae</taxon>
        <taxon>Pseudohalioglobus</taxon>
    </lineage>
</organism>
<evidence type="ECO:0000256" key="4">
    <source>
        <dbReference type="ARBA" id="ARBA00023033"/>
    </source>
</evidence>
<gene>
    <name evidence="6" type="ORF">F0M18_08460</name>
</gene>
<dbReference type="AlphaFoldDB" id="A0A5B0X015"/>
<dbReference type="Pfam" id="PF00296">
    <property type="entry name" value="Bac_luciferase"/>
    <property type="match status" value="1"/>
</dbReference>
<protein>
    <submittedName>
        <fullName evidence="6">LLM class flavin-dependent oxidoreductase</fullName>
    </submittedName>
</protein>
<dbReference type="InterPro" id="IPR050172">
    <property type="entry name" value="SsuD_RutA_monooxygenase"/>
</dbReference>
<dbReference type="InterPro" id="IPR011251">
    <property type="entry name" value="Luciferase-like_dom"/>
</dbReference>
<dbReference type="EMBL" id="VTUX01000003">
    <property type="protein sequence ID" value="KAA1192680.1"/>
    <property type="molecule type" value="Genomic_DNA"/>
</dbReference>
<dbReference type="GO" id="GO:0008726">
    <property type="term" value="F:alkanesulfonate monooxygenase activity"/>
    <property type="evidence" value="ECO:0007669"/>
    <property type="project" value="TreeGrafter"/>
</dbReference>
<sequence>MQFWVAAPGMSVHRGGAQALASSFEAWVEGAVYAEQCGFDGYTAPEHHFEYNDWMPFPLQALSAAAAATSKIRLITGAMLCTLYDPVLAMEAAATADVLSGGRISLGLGMGYRPLEFDGMGFAKKTRGARLSEAMEIIRLGLSEERFSYEGKHYQYSDIQIQPRPLQSPVEMWFCGGTTPVTARRAAKSGFNYWIANAPYDSCVDIVKTYREELSKAGHDPSRGRLAAFRDIFIGDSVSEAEEMRDYYLREFYDEHIRAYGYLMDDSGQPLFWPALDHPSYQNFVDSLYCGTVEMVIEEIRRYGELGIEAITVPPGQMDIFAKKIIPEFK</sequence>
<evidence type="ECO:0000256" key="3">
    <source>
        <dbReference type="ARBA" id="ARBA00023002"/>
    </source>
</evidence>
<dbReference type="Gene3D" id="3.20.20.30">
    <property type="entry name" value="Luciferase-like domain"/>
    <property type="match status" value="1"/>
</dbReference>
<reference evidence="6 7" key="1">
    <citation type="submission" date="2019-09" db="EMBL/GenBank/DDBJ databases">
        <authorList>
            <person name="Chen X.-Y."/>
        </authorList>
    </citation>
    <scope>NUCLEOTIDE SEQUENCE [LARGE SCALE GENOMIC DNA]</scope>
    <source>
        <strain evidence="6 7">NY5</strain>
    </source>
</reference>
<evidence type="ECO:0000259" key="5">
    <source>
        <dbReference type="Pfam" id="PF00296"/>
    </source>
</evidence>
<comment type="caution">
    <text evidence="6">The sequence shown here is derived from an EMBL/GenBank/DDBJ whole genome shotgun (WGS) entry which is preliminary data.</text>
</comment>
<accession>A0A5B0X015</accession>
<feature type="domain" description="Luciferase-like" evidence="5">
    <location>
        <begin position="15"/>
        <end position="309"/>
    </location>
</feature>
<keyword evidence="4" id="KW-0503">Monooxygenase</keyword>
<evidence type="ECO:0000313" key="6">
    <source>
        <dbReference type="EMBL" id="KAA1192680.1"/>
    </source>
</evidence>
<dbReference type="PANTHER" id="PTHR42847">
    <property type="entry name" value="ALKANESULFONATE MONOOXYGENASE"/>
    <property type="match status" value="1"/>
</dbReference>
<keyword evidence="7" id="KW-1185">Reference proteome</keyword>
<dbReference type="GO" id="GO:0046306">
    <property type="term" value="P:alkanesulfonate catabolic process"/>
    <property type="evidence" value="ECO:0007669"/>
    <property type="project" value="TreeGrafter"/>
</dbReference>
<keyword evidence="3" id="KW-0560">Oxidoreductase</keyword>
<keyword evidence="2" id="KW-0288">FMN</keyword>